<comment type="caution">
    <text evidence="1">The sequence shown here is derived from an EMBL/GenBank/DDBJ whole genome shotgun (WGS) entry which is preliminary data.</text>
</comment>
<protein>
    <submittedName>
        <fullName evidence="1">Uncharacterized protein</fullName>
    </submittedName>
</protein>
<proteinExistence type="predicted"/>
<dbReference type="AlphaFoldDB" id="A0A0F8W485"/>
<evidence type="ECO:0000313" key="1">
    <source>
        <dbReference type="EMBL" id="KKK51537.1"/>
    </source>
</evidence>
<reference evidence="1" key="1">
    <citation type="journal article" date="2015" name="Nature">
        <title>Complex archaea that bridge the gap between prokaryotes and eukaryotes.</title>
        <authorList>
            <person name="Spang A."/>
            <person name="Saw J.H."/>
            <person name="Jorgensen S.L."/>
            <person name="Zaremba-Niedzwiedzka K."/>
            <person name="Martijn J."/>
            <person name="Lind A.E."/>
            <person name="van Eijk R."/>
            <person name="Schleper C."/>
            <person name="Guy L."/>
            <person name="Ettema T.J."/>
        </authorList>
    </citation>
    <scope>NUCLEOTIDE SEQUENCE</scope>
</reference>
<dbReference type="EMBL" id="LAZR01067465">
    <property type="protein sequence ID" value="KKK51537.1"/>
    <property type="molecule type" value="Genomic_DNA"/>
</dbReference>
<accession>A0A0F8W485</accession>
<organism evidence="1">
    <name type="scientific">marine sediment metagenome</name>
    <dbReference type="NCBI Taxonomy" id="412755"/>
    <lineage>
        <taxon>unclassified sequences</taxon>
        <taxon>metagenomes</taxon>
        <taxon>ecological metagenomes</taxon>
    </lineage>
</organism>
<gene>
    <name evidence="1" type="ORF">LCGC14_3113940</name>
</gene>
<feature type="non-terminal residue" evidence="1">
    <location>
        <position position="150"/>
    </location>
</feature>
<sequence>MKFRAHLSRYFSNLFLEFRIPIVKKSVQLSAKLYNSPESIAYGLGSRCKDGKYVGFGDYDNLEYDLVLDEVLTIMKKFSLKNVFLFQTKKEGYHFICLEKKSLGDWFHILRDESSCDVAFIYSVKNFKGREWVLRYSEKGGREPPTYIQH</sequence>
<name>A0A0F8W485_9ZZZZ</name>